<keyword evidence="1" id="KW-1133">Transmembrane helix</keyword>
<keyword evidence="3" id="KW-1185">Reference proteome</keyword>
<dbReference type="eggNOG" id="COG4192">
    <property type="taxonomic scope" value="Bacteria"/>
</dbReference>
<feature type="transmembrane region" description="Helical" evidence="1">
    <location>
        <begin position="90"/>
        <end position="110"/>
    </location>
</feature>
<keyword evidence="1" id="KW-0812">Transmembrane</keyword>
<feature type="transmembrane region" description="Helical" evidence="1">
    <location>
        <begin position="154"/>
        <end position="179"/>
    </location>
</feature>
<organism evidence="2 3">
    <name type="scientific">Haliscomenobacter hydrossis (strain ATCC 27775 / DSM 1100 / LMG 10767 / O)</name>
    <dbReference type="NCBI Taxonomy" id="760192"/>
    <lineage>
        <taxon>Bacteria</taxon>
        <taxon>Pseudomonadati</taxon>
        <taxon>Bacteroidota</taxon>
        <taxon>Saprospiria</taxon>
        <taxon>Saprospirales</taxon>
        <taxon>Haliscomenobacteraceae</taxon>
        <taxon>Haliscomenobacter</taxon>
    </lineage>
</organism>
<evidence type="ECO:0000313" key="2">
    <source>
        <dbReference type="EMBL" id="AEE52485.1"/>
    </source>
</evidence>
<protein>
    <recommendedName>
        <fullName evidence="4">DUF4407 domain-containing protein</fullName>
    </recommendedName>
</protein>
<dbReference type="HOGENOM" id="CLU_541595_0_0_10"/>
<sequence>MTNGRPSVPDGADNSSFVTRNIRHLDICFVPFFLGFVPNCVSGAGNDLSLKFIRLFMKGLLFDFFVWSAGSDREILDRTGRSEHIKHAGYGGLVLVPAVLGLFSMMYAVSTLTSKPFVFIGAGIIWAAIVFIFDRFIVSTFRKSDNPRKDLFSFLFLSRLLFSIGIGVLVSHPIVLLVFDDSLEQELFAMKEEGEKAIYDQYESTVDVVRSRDSLLKGEVEVKLAERACKEKLLLFEMSGKDTTMNCGTTSGMKQYGPRAKEIKEEIVYLNEEIAALRSKNDTKIGDNTQEITKLQADRAAKLKSFNDQFSYNYLAREVALERLEAKPVGGTSVKWTKWFLIVFFVLVDILPVFFKASTRPGEYDRLLDKERESIANSFPAYERAQEDRVRKAYVDQMAQHRVDEVNRTFQEKKTSFPELKAELSQYLNVNTPFEYGKEDTKPDPVGQLWSRSGLDWLRYGFYSIGQSGFLVAFTRDWAYLTGGVWVFFLLNLLIGYVVKRTV</sequence>
<accession>F4KVM8</accession>
<feature type="transmembrane region" description="Helical" evidence="1">
    <location>
        <begin position="480"/>
        <end position="499"/>
    </location>
</feature>
<dbReference type="STRING" id="760192.Halhy_4649"/>
<proteinExistence type="predicted"/>
<dbReference type="EMBL" id="CP002691">
    <property type="protein sequence ID" value="AEE52485.1"/>
    <property type="molecule type" value="Genomic_DNA"/>
</dbReference>
<dbReference type="OrthoDB" id="594406at2"/>
<evidence type="ECO:0000256" key="1">
    <source>
        <dbReference type="SAM" id="Phobius"/>
    </source>
</evidence>
<dbReference type="KEGG" id="hhy:Halhy_4649"/>
<dbReference type="Pfam" id="PF14362">
    <property type="entry name" value="DUF4407"/>
    <property type="match status" value="1"/>
</dbReference>
<dbReference type="InterPro" id="IPR025519">
    <property type="entry name" value="DUF4407"/>
</dbReference>
<dbReference type="AlphaFoldDB" id="F4KVM8"/>
<keyword evidence="1" id="KW-0472">Membrane</keyword>
<name>F4KVM8_HALH1</name>
<dbReference type="Proteomes" id="UP000008461">
    <property type="component" value="Chromosome"/>
</dbReference>
<reference evidence="2 3" key="1">
    <citation type="journal article" date="2011" name="Stand. Genomic Sci.">
        <title>Complete genome sequence of Haliscomenobacter hydrossis type strain (O).</title>
        <authorList>
            <consortium name="US DOE Joint Genome Institute (JGI-PGF)"/>
            <person name="Daligault H."/>
            <person name="Lapidus A."/>
            <person name="Zeytun A."/>
            <person name="Nolan M."/>
            <person name="Lucas S."/>
            <person name="Del Rio T.G."/>
            <person name="Tice H."/>
            <person name="Cheng J.F."/>
            <person name="Tapia R."/>
            <person name="Han C."/>
            <person name="Goodwin L."/>
            <person name="Pitluck S."/>
            <person name="Liolios K."/>
            <person name="Pagani I."/>
            <person name="Ivanova N."/>
            <person name="Huntemann M."/>
            <person name="Mavromatis K."/>
            <person name="Mikhailova N."/>
            <person name="Pati A."/>
            <person name="Chen A."/>
            <person name="Palaniappan K."/>
            <person name="Land M."/>
            <person name="Hauser L."/>
            <person name="Brambilla E.M."/>
            <person name="Rohde M."/>
            <person name="Verbarg S."/>
            <person name="Goker M."/>
            <person name="Bristow J."/>
            <person name="Eisen J.A."/>
            <person name="Markowitz V."/>
            <person name="Hugenholtz P."/>
            <person name="Kyrpides N.C."/>
            <person name="Klenk H.P."/>
            <person name="Woyke T."/>
        </authorList>
    </citation>
    <scope>NUCLEOTIDE SEQUENCE [LARGE SCALE GENOMIC DNA]</scope>
    <source>
        <strain evidence="3">ATCC 27775 / DSM 1100 / LMG 10767 / O</strain>
    </source>
</reference>
<evidence type="ECO:0000313" key="3">
    <source>
        <dbReference type="Proteomes" id="UP000008461"/>
    </source>
</evidence>
<evidence type="ECO:0008006" key="4">
    <source>
        <dbReference type="Google" id="ProtNLM"/>
    </source>
</evidence>
<feature type="transmembrane region" description="Helical" evidence="1">
    <location>
        <begin position="116"/>
        <end position="133"/>
    </location>
</feature>
<gene>
    <name evidence="2" type="ordered locus">Halhy_4649</name>
</gene>
<reference key="2">
    <citation type="submission" date="2011-04" db="EMBL/GenBank/DDBJ databases">
        <title>Complete sequence of chromosome of Haliscomenobacter hydrossis DSM 1100.</title>
        <authorList>
            <consortium name="US DOE Joint Genome Institute (JGI-PGF)"/>
            <person name="Lucas S."/>
            <person name="Han J."/>
            <person name="Lapidus A."/>
            <person name="Bruce D."/>
            <person name="Goodwin L."/>
            <person name="Pitluck S."/>
            <person name="Peters L."/>
            <person name="Kyrpides N."/>
            <person name="Mavromatis K."/>
            <person name="Ivanova N."/>
            <person name="Ovchinnikova G."/>
            <person name="Pagani I."/>
            <person name="Daligault H."/>
            <person name="Detter J.C."/>
            <person name="Han C."/>
            <person name="Land M."/>
            <person name="Hauser L."/>
            <person name="Markowitz V."/>
            <person name="Cheng J.-F."/>
            <person name="Hugenholtz P."/>
            <person name="Woyke T."/>
            <person name="Wu D."/>
            <person name="Verbarg S."/>
            <person name="Frueling A."/>
            <person name="Brambilla E."/>
            <person name="Klenk H.-P."/>
            <person name="Eisen J.A."/>
        </authorList>
    </citation>
    <scope>NUCLEOTIDE SEQUENCE</scope>
    <source>
        <strain>DSM 1100</strain>
    </source>
</reference>